<dbReference type="SUPFAM" id="SSF82153">
    <property type="entry name" value="FAS1 domain"/>
    <property type="match status" value="1"/>
</dbReference>
<dbReference type="Proteomes" id="UP001207742">
    <property type="component" value="Unassembled WGS sequence"/>
</dbReference>
<dbReference type="Pfam" id="PF02469">
    <property type="entry name" value="Fasciclin"/>
    <property type="match status" value="1"/>
</dbReference>
<gene>
    <name evidence="3" type="ORF">OL497_20285</name>
</gene>
<proteinExistence type="predicted"/>
<dbReference type="PROSITE" id="PS50213">
    <property type="entry name" value="FAS1"/>
    <property type="match status" value="1"/>
</dbReference>
<keyword evidence="4" id="KW-1185">Reference proteome</keyword>
<protein>
    <submittedName>
        <fullName evidence="3">Fasciclin domain-containing protein</fullName>
    </submittedName>
</protein>
<organism evidence="3 4">
    <name type="scientific">Chitinophaga nivalis</name>
    <dbReference type="NCBI Taxonomy" id="2991709"/>
    <lineage>
        <taxon>Bacteria</taxon>
        <taxon>Pseudomonadati</taxon>
        <taxon>Bacteroidota</taxon>
        <taxon>Chitinophagia</taxon>
        <taxon>Chitinophagales</taxon>
        <taxon>Chitinophagaceae</taxon>
        <taxon>Chitinophaga</taxon>
    </lineage>
</organism>
<feature type="chain" id="PRO_5046547133" evidence="1">
    <location>
        <begin position="25"/>
        <end position="224"/>
    </location>
</feature>
<dbReference type="InterPro" id="IPR036378">
    <property type="entry name" value="FAS1_dom_sf"/>
</dbReference>
<evidence type="ECO:0000259" key="2">
    <source>
        <dbReference type="PROSITE" id="PS50213"/>
    </source>
</evidence>
<dbReference type="RefSeq" id="WP_264733068.1">
    <property type="nucleotide sequence ID" value="NZ_JAPDNR010000001.1"/>
</dbReference>
<reference evidence="3 4" key="1">
    <citation type="submission" date="2022-10" db="EMBL/GenBank/DDBJ databases">
        <title>Chitinophaga nivalis PC15 sp. nov., isolated from Pyeongchang county, South Korea.</title>
        <authorList>
            <person name="Trinh H.N."/>
        </authorList>
    </citation>
    <scope>NUCLEOTIDE SEQUENCE [LARGE SCALE GENOMIC DNA]</scope>
    <source>
        <strain evidence="3 4">PC14</strain>
    </source>
</reference>
<dbReference type="Gene3D" id="2.30.180.10">
    <property type="entry name" value="FAS1 domain"/>
    <property type="match status" value="1"/>
</dbReference>
<feature type="signal peptide" evidence="1">
    <location>
        <begin position="1"/>
        <end position="24"/>
    </location>
</feature>
<evidence type="ECO:0000313" key="4">
    <source>
        <dbReference type="Proteomes" id="UP001207742"/>
    </source>
</evidence>
<sequence>MNKLTISILKYGWAALLLAILATACKKDDHFMGGSITNERTDLTTYDYLKTNPLFDTLILLINKAGLKDQINSNITFFAPTDFAIRELVKRRTTELQKEKKDENIYYTLDSFPVNELRDSLLAYTFKGAIVRDDLSLDAQVYKNQKGEDFGIRLRQSTDYSKVFSKPVRYLSITKLINGLDPEPRPEDYPDKDKDKESMLQTSGIITRTGVLHVIENTHVFYWR</sequence>
<evidence type="ECO:0000256" key="1">
    <source>
        <dbReference type="SAM" id="SignalP"/>
    </source>
</evidence>
<comment type="caution">
    <text evidence="3">The sequence shown here is derived from an EMBL/GenBank/DDBJ whole genome shotgun (WGS) entry which is preliminary data.</text>
</comment>
<dbReference type="EMBL" id="JAPDNS010000002">
    <property type="protein sequence ID" value="MCW3486252.1"/>
    <property type="molecule type" value="Genomic_DNA"/>
</dbReference>
<accession>A0ABT3IQI4</accession>
<name>A0ABT3IQI4_9BACT</name>
<keyword evidence="1" id="KW-0732">Signal</keyword>
<evidence type="ECO:0000313" key="3">
    <source>
        <dbReference type="EMBL" id="MCW3486252.1"/>
    </source>
</evidence>
<feature type="domain" description="FAS1" evidence="2">
    <location>
        <begin position="42"/>
        <end position="219"/>
    </location>
</feature>
<dbReference type="InterPro" id="IPR000782">
    <property type="entry name" value="FAS1_domain"/>
</dbReference>
<dbReference type="PROSITE" id="PS51257">
    <property type="entry name" value="PROKAR_LIPOPROTEIN"/>
    <property type="match status" value="1"/>
</dbReference>